<name>A0A0D0F0K3_9SPHI</name>
<evidence type="ECO:0000313" key="1">
    <source>
        <dbReference type="EMBL" id="KIO75168.1"/>
    </source>
</evidence>
<proteinExistence type="predicted"/>
<reference evidence="1 2" key="1">
    <citation type="submission" date="2015-01" db="EMBL/GenBank/DDBJ databases">
        <title>Draft genome sequence of Pedobacter sp. NL19 isolated from sludge of an effluent treatment pond in an abandoned uranium mine.</title>
        <authorList>
            <person name="Santos T."/>
            <person name="Caetano T."/>
            <person name="Covas C."/>
            <person name="Cruz A."/>
            <person name="Mendo S."/>
        </authorList>
    </citation>
    <scope>NUCLEOTIDE SEQUENCE [LARGE SCALE GENOMIC DNA]</scope>
    <source>
        <strain evidence="1 2">NL19</strain>
    </source>
</reference>
<keyword evidence="2" id="KW-1185">Reference proteome</keyword>
<organism evidence="1 2">
    <name type="scientific">Pedobacter lusitanus</name>
    <dbReference type="NCBI Taxonomy" id="1503925"/>
    <lineage>
        <taxon>Bacteria</taxon>
        <taxon>Pseudomonadati</taxon>
        <taxon>Bacteroidota</taxon>
        <taxon>Sphingobacteriia</taxon>
        <taxon>Sphingobacteriales</taxon>
        <taxon>Sphingobacteriaceae</taxon>
        <taxon>Pedobacter</taxon>
    </lineage>
</organism>
<dbReference type="AlphaFoldDB" id="A0A0D0F0K3"/>
<gene>
    <name evidence="1" type="ORF">TH53_22385</name>
</gene>
<comment type="caution">
    <text evidence="1">The sequence shown here is derived from an EMBL/GenBank/DDBJ whole genome shotgun (WGS) entry which is preliminary data.</text>
</comment>
<dbReference type="Proteomes" id="UP000032049">
    <property type="component" value="Unassembled WGS sequence"/>
</dbReference>
<dbReference type="STRING" id="1503925.TH53_22385"/>
<evidence type="ECO:0000313" key="2">
    <source>
        <dbReference type="Proteomes" id="UP000032049"/>
    </source>
</evidence>
<sequence>MQEKLILILSLYKKYQRIFLQTLILKGISVSSAHHQISGIFLFFNPALSGSYKHKKQQTKLINY</sequence>
<dbReference type="EMBL" id="JXRA01000113">
    <property type="protein sequence ID" value="KIO75168.1"/>
    <property type="molecule type" value="Genomic_DNA"/>
</dbReference>
<accession>A0A0D0F0K3</accession>
<protein>
    <submittedName>
        <fullName evidence="1">Uncharacterized protein</fullName>
    </submittedName>
</protein>